<dbReference type="OrthoDB" id="4822at2759"/>
<reference evidence="2" key="2">
    <citation type="submission" date="2004-02" db="EMBL/GenBank/DDBJ databases">
        <authorList>
            <consortium name="Genoscope"/>
            <consortium name="Whitehead Institute Centre for Genome Research"/>
        </authorList>
    </citation>
    <scope>NUCLEOTIDE SEQUENCE</scope>
</reference>
<dbReference type="EMBL" id="CAAE01014597">
    <property type="protein sequence ID" value="CAG00336.1"/>
    <property type="molecule type" value="Genomic_DNA"/>
</dbReference>
<feature type="compositionally biased region" description="Basic and acidic residues" evidence="1">
    <location>
        <begin position="32"/>
        <end position="47"/>
    </location>
</feature>
<dbReference type="KEGG" id="tng:GSTEN00018751G001"/>
<feature type="region of interest" description="Disordered" evidence="1">
    <location>
        <begin position="127"/>
        <end position="227"/>
    </location>
</feature>
<accession>Q4SG96</accession>
<sequence length="368" mass="41666">MSRVEMAAGFFSGLQKCINPLLYDFRAHNRAKEGGKDRKGRLEEGSKRIKPCVIKQPDRQQRQEVMEEGREKKLDEREEDNEGGQAGNPMEVISDCNGSGTVLQRCGCRDESTLKLASEGHLETTPDLREMWGRRRRKRGGVRKKDRRKTGEKTQGENKIINGPFENLKRGEDTDKEERSERGILSNLGAHRMDGGRKMGIREERRKIQGDQIEPERAGRNDKKTGELLSDLPLNRCNRCNQLCAQVKREANRRQFQQSDSGWGQELRTLLCGGEKRNSMISPSSESVLQMPCCPAITPSLAREEMGDGCTFPPAGCQDSDRTQNIPPPQNRREATGSNNIYSEVFDHSYFSPLCRNGSWLPETHQTS</sequence>
<feature type="compositionally biased region" description="Basic residues" evidence="1">
    <location>
        <begin position="134"/>
        <end position="148"/>
    </location>
</feature>
<feature type="region of interest" description="Disordered" evidence="1">
    <location>
        <begin position="312"/>
        <end position="338"/>
    </location>
</feature>
<reference evidence="2" key="1">
    <citation type="journal article" date="2004" name="Nature">
        <title>Genome duplication in the teleost fish Tetraodon nigroviridis reveals the early vertebrate proto-karyotype.</title>
        <authorList>
            <person name="Jaillon O."/>
            <person name="Aury J.-M."/>
            <person name="Brunet F."/>
            <person name="Petit J.-L."/>
            <person name="Stange-Thomann N."/>
            <person name="Mauceli E."/>
            <person name="Bouneau L."/>
            <person name="Fischer C."/>
            <person name="Ozouf-Costaz C."/>
            <person name="Bernot A."/>
            <person name="Nicaud S."/>
            <person name="Jaffe D."/>
            <person name="Fisher S."/>
            <person name="Lutfalla G."/>
            <person name="Dossat C."/>
            <person name="Segurens B."/>
            <person name="Dasilva C."/>
            <person name="Salanoubat M."/>
            <person name="Levy M."/>
            <person name="Boudet N."/>
            <person name="Castellano S."/>
            <person name="Anthouard V."/>
            <person name="Jubin C."/>
            <person name="Castelli V."/>
            <person name="Katinka M."/>
            <person name="Vacherie B."/>
            <person name="Biemont C."/>
            <person name="Skalli Z."/>
            <person name="Cattolico L."/>
            <person name="Poulain J."/>
            <person name="De Berardinis V."/>
            <person name="Cruaud C."/>
            <person name="Duprat S."/>
            <person name="Brottier P."/>
            <person name="Coutanceau J.-P."/>
            <person name="Gouzy J."/>
            <person name="Parra G."/>
            <person name="Lardier G."/>
            <person name="Chapple C."/>
            <person name="McKernan K.J."/>
            <person name="McEwan P."/>
            <person name="Bosak S."/>
            <person name="Kellis M."/>
            <person name="Volff J.-N."/>
            <person name="Guigo R."/>
            <person name="Zody M.C."/>
            <person name="Mesirov J."/>
            <person name="Lindblad-Toh K."/>
            <person name="Birren B."/>
            <person name="Nusbaum C."/>
            <person name="Kahn D."/>
            <person name="Robinson-Rechavi M."/>
            <person name="Laudet V."/>
            <person name="Schachter V."/>
            <person name="Quetier F."/>
            <person name="Saurin W."/>
            <person name="Scarpelli C."/>
            <person name="Wincker P."/>
            <person name="Lander E.S."/>
            <person name="Weissenbach J."/>
            <person name="Roest Crollius H."/>
        </authorList>
    </citation>
    <scope>NUCLEOTIDE SEQUENCE [LARGE SCALE GENOMIC DNA]</scope>
</reference>
<organism evidence="2">
    <name type="scientific">Tetraodon nigroviridis</name>
    <name type="common">Spotted green pufferfish</name>
    <name type="synonym">Chelonodon nigroviridis</name>
    <dbReference type="NCBI Taxonomy" id="99883"/>
    <lineage>
        <taxon>Eukaryota</taxon>
        <taxon>Metazoa</taxon>
        <taxon>Chordata</taxon>
        <taxon>Craniata</taxon>
        <taxon>Vertebrata</taxon>
        <taxon>Euteleostomi</taxon>
        <taxon>Actinopterygii</taxon>
        <taxon>Neopterygii</taxon>
        <taxon>Teleostei</taxon>
        <taxon>Neoteleostei</taxon>
        <taxon>Acanthomorphata</taxon>
        <taxon>Eupercaria</taxon>
        <taxon>Tetraodontiformes</taxon>
        <taxon>Tetradontoidea</taxon>
        <taxon>Tetraodontidae</taxon>
        <taxon>Tetraodon</taxon>
    </lineage>
</organism>
<name>Q4SG96_TETNG</name>
<feature type="compositionally biased region" description="Basic and acidic residues" evidence="1">
    <location>
        <begin position="56"/>
        <end position="76"/>
    </location>
</feature>
<comment type="caution">
    <text evidence="2">The sequence shown here is derived from an EMBL/GenBank/DDBJ whole genome shotgun (WGS) entry which is preliminary data.</text>
</comment>
<feature type="compositionally biased region" description="Basic and acidic residues" evidence="1">
    <location>
        <begin position="191"/>
        <end position="226"/>
    </location>
</feature>
<feature type="compositionally biased region" description="Basic and acidic residues" evidence="1">
    <location>
        <begin position="167"/>
        <end position="182"/>
    </location>
</feature>
<protein>
    <submittedName>
        <fullName evidence="2">(spotted green pufferfish) hypothetical protein</fullName>
    </submittedName>
</protein>
<feature type="region of interest" description="Disordered" evidence="1">
    <location>
        <begin position="32"/>
        <end position="96"/>
    </location>
</feature>
<dbReference type="AlphaFoldDB" id="Q4SG96"/>
<proteinExistence type="predicted"/>
<gene>
    <name evidence="2" type="ORF">GSTENG00018751001</name>
</gene>
<evidence type="ECO:0000256" key="1">
    <source>
        <dbReference type="SAM" id="MobiDB-lite"/>
    </source>
</evidence>
<evidence type="ECO:0000313" key="2">
    <source>
        <dbReference type="EMBL" id="CAG00336.1"/>
    </source>
</evidence>